<reference evidence="2 3" key="1">
    <citation type="submission" date="2017-06" db="EMBL/GenBank/DDBJ databases">
        <title>Comparative genomic analysis of Ambrosia Fusariam Clade fungi.</title>
        <authorList>
            <person name="Stajich J.E."/>
            <person name="Carrillo J."/>
            <person name="Kijimoto T."/>
            <person name="Eskalen A."/>
            <person name="O'Donnell K."/>
            <person name="Kasson M."/>
        </authorList>
    </citation>
    <scope>NUCLEOTIDE SEQUENCE [LARGE SCALE GENOMIC DNA]</scope>
    <source>
        <strain evidence="2 3">UCR1854</strain>
    </source>
</reference>
<evidence type="ECO:0000313" key="2">
    <source>
        <dbReference type="EMBL" id="RTE82766.1"/>
    </source>
</evidence>
<sequence length="93" mass="10462">MSDSTGGQYRLPDLTPPGSSCAVDEALGDLVDNGKRFSTVVMEVPSHFRDLPRGKPEELPESLQEREIEQPTPNILRPGQTFWKLSEMLCWMD</sequence>
<dbReference type="Proteomes" id="UP000287124">
    <property type="component" value="Unassembled WGS sequence"/>
</dbReference>
<protein>
    <submittedName>
        <fullName evidence="2">Uncharacterized protein</fullName>
    </submittedName>
</protein>
<feature type="region of interest" description="Disordered" evidence="1">
    <location>
        <begin position="1"/>
        <end position="20"/>
    </location>
</feature>
<dbReference type="EMBL" id="MIKF01000023">
    <property type="protein sequence ID" value="RTE82766.1"/>
    <property type="molecule type" value="Genomic_DNA"/>
</dbReference>
<proteinExistence type="predicted"/>
<keyword evidence="3" id="KW-1185">Reference proteome</keyword>
<dbReference type="AlphaFoldDB" id="A0A430M465"/>
<comment type="caution">
    <text evidence="2">The sequence shown here is derived from an EMBL/GenBank/DDBJ whole genome shotgun (WGS) entry which is preliminary data.</text>
</comment>
<organism evidence="2 3">
    <name type="scientific">Fusarium euwallaceae</name>
    <dbReference type="NCBI Taxonomy" id="1147111"/>
    <lineage>
        <taxon>Eukaryota</taxon>
        <taxon>Fungi</taxon>
        <taxon>Dikarya</taxon>
        <taxon>Ascomycota</taxon>
        <taxon>Pezizomycotina</taxon>
        <taxon>Sordariomycetes</taxon>
        <taxon>Hypocreomycetidae</taxon>
        <taxon>Hypocreales</taxon>
        <taxon>Nectriaceae</taxon>
        <taxon>Fusarium</taxon>
        <taxon>Fusarium solani species complex</taxon>
    </lineage>
</organism>
<accession>A0A430M465</accession>
<gene>
    <name evidence="2" type="ORF">BHE90_002671</name>
</gene>
<evidence type="ECO:0000256" key="1">
    <source>
        <dbReference type="SAM" id="MobiDB-lite"/>
    </source>
</evidence>
<name>A0A430M465_9HYPO</name>
<evidence type="ECO:0000313" key="3">
    <source>
        <dbReference type="Proteomes" id="UP000287124"/>
    </source>
</evidence>